<dbReference type="InterPro" id="IPR032710">
    <property type="entry name" value="NTF2-like_dom_sf"/>
</dbReference>
<dbReference type="InterPro" id="IPR036188">
    <property type="entry name" value="FAD/NAD-bd_sf"/>
</dbReference>
<dbReference type="InterPro" id="IPR050982">
    <property type="entry name" value="Auxin_biosynth/cation_transpt"/>
</dbReference>
<dbReference type="EMBL" id="KN846954">
    <property type="protein sequence ID" value="KIV77583.1"/>
    <property type="molecule type" value="Genomic_DNA"/>
</dbReference>
<dbReference type="Pfam" id="PF00743">
    <property type="entry name" value="FMO-like"/>
    <property type="match status" value="1"/>
</dbReference>
<dbReference type="HOGENOM" id="CLU_015676_3_0_1"/>
<evidence type="ECO:0000313" key="4">
    <source>
        <dbReference type="EMBL" id="KIV77583.1"/>
    </source>
</evidence>
<dbReference type="GO" id="GO:0004499">
    <property type="term" value="F:N,N-dimethylaniline monooxygenase activity"/>
    <property type="evidence" value="ECO:0007669"/>
    <property type="project" value="InterPro"/>
</dbReference>
<dbReference type="GO" id="GO:0050661">
    <property type="term" value="F:NADP binding"/>
    <property type="evidence" value="ECO:0007669"/>
    <property type="project" value="InterPro"/>
</dbReference>
<dbReference type="SUPFAM" id="SSF54427">
    <property type="entry name" value="NTF2-like"/>
    <property type="match status" value="1"/>
</dbReference>
<dbReference type="OrthoDB" id="74360at2759"/>
<gene>
    <name evidence="4" type="ORF">PV11_09372</name>
</gene>
<evidence type="ECO:0000256" key="3">
    <source>
        <dbReference type="ARBA" id="ARBA00023002"/>
    </source>
</evidence>
<organism evidence="4 5">
    <name type="scientific">Exophiala sideris</name>
    <dbReference type="NCBI Taxonomy" id="1016849"/>
    <lineage>
        <taxon>Eukaryota</taxon>
        <taxon>Fungi</taxon>
        <taxon>Dikarya</taxon>
        <taxon>Ascomycota</taxon>
        <taxon>Pezizomycotina</taxon>
        <taxon>Eurotiomycetes</taxon>
        <taxon>Chaetothyriomycetidae</taxon>
        <taxon>Chaetothyriales</taxon>
        <taxon>Herpotrichiellaceae</taxon>
        <taxon>Exophiala</taxon>
    </lineage>
</organism>
<keyword evidence="2" id="KW-0274">FAD</keyword>
<dbReference type="SUPFAM" id="SSF51905">
    <property type="entry name" value="FAD/NAD(P)-binding domain"/>
    <property type="match status" value="1"/>
</dbReference>
<dbReference type="Proteomes" id="UP000053599">
    <property type="component" value="Unassembled WGS sequence"/>
</dbReference>
<dbReference type="PANTHER" id="PTHR43539:SF68">
    <property type="entry name" value="FLAVIN-BINDING MONOOXYGENASE-LIKE PROTEIN (AFU_ORTHOLOGUE AFUA_4G09220)"/>
    <property type="match status" value="1"/>
</dbReference>
<proteinExistence type="predicted"/>
<dbReference type="InterPro" id="IPR020946">
    <property type="entry name" value="Flavin_mOase-like"/>
</dbReference>
<dbReference type="GO" id="GO:0050660">
    <property type="term" value="F:flavin adenine dinucleotide binding"/>
    <property type="evidence" value="ECO:0007669"/>
    <property type="project" value="InterPro"/>
</dbReference>
<evidence type="ECO:0008006" key="6">
    <source>
        <dbReference type="Google" id="ProtNLM"/>
    </source>
</evidence>
<evidence type="ECO:0000256" key="1">
    <source>
        <dbReference type="ARBA" id="ARBA00022630"/>
    </source>
</evidence>
<evidence type="ECO:0000256" key="2">
    <source>
        <dbReference type="ARBA" id="ARBA00022827"/>
    </source>
</evidence>
<reference evidence="4 5" key="1">
    <citation type="submission" date="2015-01" db="EMBL/GenBank/DDBJ databases">
        <title>The Genome Sequence of Exophiala sideris CBS121828.</title>
        <authorList>
            <consortium name="The Broad Institute Genomics Platform"/>
            <person name="Cuomo C."/>
            <person name="de Hoog S."/>
            <person name="Gorbushina A."/>
            <person name="Stielow B."/>
            <person name="Teixiera M."/>
            <person name="Abouelleil A."/>
            <person name="Chapman S.B."/>
            <person name="Priest M."/>
            <person name="Young S.K."/>
            <person name="Wortman J."/>
            <person name="Nusbaum C."/>
            <person name="Birren B."/>
        </authorList>
    </citation>
    <scope>NUCLEOTIDE SEQUENCE [LARGE SCALE GENOMIC DNA]</scope>
    <source>
        <strain evidence="4 5">CBS 121828</strain>
    </source>
</reference>
<keyword evidence="3" id="KW-0560">Oxidoreductase</keyword>
<name>A0A0D1YRM9_9EURO</name>
<dbReference type="AlphaFoldDB" id="A0A0D1YRM9"/>
<dbReference type="PANTHER" id="PTHR43539">
    <property type="entry name" value="FLAVIN-BINDING MONOOXYGENASE-LIKE PROTEIN (AFU_ORTHOLOGUE AFUA_4G09220)"/>
    <property type="match status" value="1"/>
</dbReference>
<evidence type="ECO:0000313" key="5">
    <source>
        <dbReference type="Proteomes" id="UP000053599"/>
    </source>
</evidence>
<sequence length="588" mass="64724">MSLSTLENLKAKLPSASVPKAVDAENVCAGFCKALSSLNVDNFTPDAIWRDMFALTGSSRTFYGPDNIIQTWQSLIQAAPLENITYQKQSAHKVDLGETNWIEGGFTFEIDEAPARTCTAVLSIVPADDGTWKIWMFRSFLDKLRSHPSADEMAPVRQMNGGSKYVELEEGSEDTFECVVVGGGQAGLSVAGRLQSQGVDYVLLEKNEAIGDNWKQRYRSTKLHTNRESSHLPFNRTFPSHYPQYLGKNDLARGYSDWAHAYGINVWLSTTLVSGQWHNDSGQWTLVVSRNGETRNITTTHVVLAIGAGCQIPIMPAYPGVETFEGEIQHSADYYSADKWKGKHGVVVGTANTAHDVAEDMVAAGMVSVSMIQRSPTYVLPAEYYEKVQELSWNAGFPTEIADQEMLTVPLAVLRLISMLVLHGMARAEPERFDALEKAGFKTVRYGDIIYQVFDRFGGHYMDVGASAKIANGLIKVKSDALPVRYTPDGLAFSDGSELKADAIVFATGFIGTMKDTIRQLFGSNVADRVDDFWGVDEEGEVKGAFKPCGHPNLWMHGGTTTHARYMSRYVALQIRAALDGTPLPILS</sequence>
<accession>A0A0D1YRM9</accession>
<dbReference type="Gene3D" id="3.50.50.60">
    <property type="entry name" value="FAD/NAD(P)-binding domain"/>
    <property type="match status" value="1"/>
</dbReference>
<protein>
    <recommendedName>
        <fullName evidence="6">FAD/NAD(P)-binding domain-containing protein</fullName>
    </recommendedName>
</protein>
<keyword evidence="1" id="KW-0285">Flavoprotein</keyword>